<gene>
    <name evidence="4" type="ORF">DLM_3595</name>
</gene>
<dbReference type="PANTHER" id="PTHR30036:SF7">
    <property type="entry name" value="ABC TRANSPORTER PERIPLASMIC-BINDING PROTEIN YPHF"/>
    <property type="match status" value="1"/>
</dbReference>
<dbReference type="InterPro" id="IPR050555">
    <property type="entry name" value="Bact_Solute-Bind_Prot2"/>
</dbReference>
<reference evidence="5" key="1">
    <citation type="journal article" date="2017" name="Biotechnol. Biofuels">
        <title>Evaluation of environmental bacterial communities as a factor affecting the growth of duckweed Lemna minor.</title>
        <authorList>
            <person name="Ishizawa H."/>
            <person name="Kuroda M."/>
            <person name="Morikawa M."/>
            <person name="Ike M."/>
        </authorList>
    </citation>
    <scope>NUCLEOTIDE SEQUENCE [LARGE SCALE GENOMIC DNA]</scope>
    <source>
        <strain evidence="5">H3</strain>
    </source>
</reference>
<reference evidence="4 5" key="2">
    <citation type="journal article" date="2017" name="Genome Announc.">
        <title>Draft genome sequence of Aquitalea magnusonii strain H3, a plant growth-promoting bacterium of duckweed Lemna minor.</title>
        <authorList>
            <person name="Ishizawa H."/>
            <person name="Kuroda M."/>
            <person name="Ike M."/>
        </authorList>
    </citation>
    <scope>NUCLEOTIDE SEQUENCE [LARGE SCALE GENOMIC DNA]</scope>
    <source>
        <strain evidence="4 5">H3</strain>
    </source>
</reference>
<dbReference type="EMBL" id="AP018823">
    <property type="protein sequence ID" value="BBF87181.1"/>
    <property type="molecule type" value="Genomic_DNA"/>
</dbReference>
<dbReference type="Gene3D" id="3.40.50.2300">
    <property type="match status" value="2"/>
</dbReference>
<dbReference type="InterPro" id="IPR028082">
    <property type="entry name" value="Peripla_BP_I"/>
</dbReference>
<dbReference type="SUPFAM" id="SSF53822">
    <property type="entry name" value="Periplasmic binding protein-like I"/>
    <property type="match status" value="1"/>
</dbReference>
<accession>A0A3G9GMH7</accession>
<comment type="similarity">
    <text evidence="2">Belongs to the bacterial solute-binding protein 2 family.</text>
</comment>
<keyword evidence="5" id="KW-1185">Reference proteome</keyword>
<evidence type="ECO:0000313" key="5">
    <source>
        <dbReference type="Proteomes" id="UP000198290"/>
    </source>
</evidence>
<name>A0A3G9GMH7_9NEIS</name>
<dbReference type="InterPro" id="IPR025997">
    <property type="entry name" value="SBP_2_dom"/>
</dbReference>
<feature type="domain" description="Periplasmic binding protein" evidence="3">
    <location>
        <begin position="16"/>
        <end position="270"/>
    </location>
</feature>
<dbReference type="Proteomes" id="UP000198290">
    <property type="component" value="Chromosome"/>
</dbReference>
<dbReference type="KEGG" id="amah:DLM_3595"/>
<evidence type="ECO:0000313" key="4">
    <source>
        <dbReference type="EMBL" id="BBF87181.1"/>
    </source>
</evidence>
<comment type="subcellular location">
    <subcellularLocation>
        <location evidence="1">Periplasm</location>
    </subcellularLocation>
</comment>
<organism evidence="4 5">
    <name type="scientific">Aquitalea magnusonii</name>
    <dbReference type="NCBI Taxonomy" id="332411"/>
    <lineage>
        <taxon>Bacteria</taxon>
        <taxon>Pseudomonadati</taxon>
        <taxon>Pseudomonadota</taxon>
        <taxon>Betaproteobacteria</taxon>
        <taxon>Neisseriales</taxon>
        <taxon>Chromobacteriaceae</taxon>
        <taxon>Aquitalea</taxon>
    </lineage>
</organism>
<sequence length="302" mass="32257">MAERKLTVGAIYLDTQGYYAGVKKGIQDAAKQSGVTIQLIETNVQGDIAKEGGFIDTLIARKVDAVILSAVSEGGSAKNISRAAAANIPVICYNTCLSKKNIDKYVASYLVGDPFAFGAQLGNIAADYFVANKISTPKIAIINCEAFEVCKQRRRGFESVLLKRLPKAQVVANQEGTSLDKSISVAERIIIANKDIDAFMGESGGATLGAVKAVRNQRMIGKVVVFGADMTTEIAQALQENKVLKGIVDISGKKMGAAVFTQTIAVINGKRSGEKIIPMPIDSYRNANDASQWLRTHVDGLP</sequence>
<dbReference type="AlphaFoldDB" id="A0A3G9GMH7"/>
<dbReference type="PANTHER" id="PTHR30036">
    <property type="entry name" value="D-XYLOSE-BINDING PERIPLASMIC PROTEIN"/>
    <property type="match status" value="1"/>
</dbReference>
<protein>
    <submittedName>
        <fullName evidence="4">Predicted sugar ABC transport system, periplasmic binding protein YphF</fullName>
    </submittedName>
</protein>
<dbReference type="GO" id="GO:0030246">
    <property type="term" value="F:carbohydrate binding"/>
    <property type="evidence" value="ECO:0007669"/>
    <property type="project" value="TreeGrafter"/>
</dbReference>
<evidence type="ECO:0000256" key="1">
    <source>
        <dbReference type="ARBA" id="ARBA00004418"/>
    </source>
</evidence>
<proteinExistence type="inferred from homology"/>
<dbReference type="Pfam" id="PF13407">
    <property type="entry name" value="Peripla_BP_4"/>
    <property type="match status" value="1"/>
</dbReference>
<reference evidence="5" key="3">
    <citation type="journal article" date="2017" name="Plant Physiol. Biochem.">
        <title>Differential oxidative and antioxidative response of duckweed Lemna minor toward plant growth promoting/inhibiting bacteria.</title>
        <authorList>
            <person name="Ishizawa H."/>
            <person name="Kuroda M."/>
            <person name="Morikawa M."/>
            <person name="Ike M."/>
        </authorList>
    </citation>
    <scope>NUCLEOTIDE SEQUENCE [LARGE SCALE GENOMIC DNA]</scope>
    <source>
        <strain evidence="5">H3</strain>
    </source>
</reference>
<evidence type="ECO:0000259" key="3">
    <source>
        <dbReference type="Pfam" id="PF13407"/>
    </source>
</evidence>
<evidence type="ECO:0000256" key="2">
    <source>
        <dbReference type="ARBA" id="ARBA00007639"/>
    </source>
</evidence>
<dbReference type="GO" id="GO:0030288">
    <property type="term" value="C:outer membrane-bounded periplasmic space"/>
    <property type="evidence" value="ECO:0007669"/>
    <property type="project" value="TreeGrafter"/>
</dbReference>